<organism evidence="1 2">
    <name type="scientific">Phyllobacterium salinisoli</name>
    <dbReference type="NCBI Taxonomy" id="1899321"/>
    <lineage>
        <taxon>Bacteria</taxon>
        <taxon>Pseudomonadati</taxon>
        <taxon>Pseudomonadota</taxon>
        <taxon>Alphaproteobacteria</taxon>
        <taxon>Hyphomicrobiales</taxon>
        <taxon>Phyllobacteriaceae</taxon>
        <taxon>Phyllobacterium</taxon>
    </lineage>
</organism>
<reference evidence="1 2" key="1">
    <citation type="submission" date="2018-07" db="EMBL/GenBank/DDBJ databases">
        <title>The draft genome of Phyllobacterium salinisoli.</title>
        <authorList>
            <person name="Liu L."/>
            <person name="Li L."/>
            <person name="Zhang X."/>
            <person name="Liang L."/>
        </authorList>
    </citation>
    <scope>NUCLEOTIDE SEQUENCE [LARGE SCALE GENOMIC DNA]</scope>
    <source>
        <strain evidence="1 2">LLAN61</strain>
    </source>
</reference>
<dbReference type="Proteomes" id="UP000253420">
    <property type="component" value="Unassembled WGS sequence"/>
</dbReference>
<gene>
    <name evidence="1" type="ORF">DUT91_04510</name>
</gene>
<dbReference type="EMBL" id="QOZG01000002">
    <property type="protein sequence ID" value="RCS24737.1"/>
    <property type="molecule type" value="Genomic_DNA"/>
</dbReference>
<comment type="caution">
    <text evidence="1">The sequence shown here is derived from an EMBL/GenBank/DDBJ whole genome shotgun (WGS) entry which is preliminary data.</text>
</comment>
<keyword evidence="2" id="KW-1185">Reference proteome</keyword>
<evidence type="ECO:0000313" key="2">
    <source>
        <dbReference type="Proteomes" id="UP000253420"/>
    </source>
</evidence>
<evidence type="ECO:0000313" key="1">
    <source>
        <dbReference type="EMBL" id="RCS24737.1"/>
    </source>
</evidence>
<protein>
    <submittedName>
        <fullName evidence="1">Uncharacterized protein</fullName>
    </submittedName>
</protein>
<dbReference type="AlphaFoldDB" id="A0A368K5S9"/>
<sequence>MEAEDPNLKERFLGLKLQRDELAIEIRELQEPLSSSEPEITPEKIERFAQLLRDRLVKGSAELRQAYVRILMQGVSVTKKEIKISGSKATHAKAASQGLGATSPAVLSFVREWRARKDSNL</sequence>
<proteinExistence type="predicted"/>
<accession>A0A368K5S9</accession>
<name>A0A368K5S9_9HYPH</name>